<dbReference type="AlphaFoldDB" id="A0A402QCW3"/>
<dbReference type="EMBL" id="RSMR01000129">
    <property type="protein sequence ID" value="MIK95380.1"/>
    <property type="molecule type" value="Genomic_DNA"/>
</dbReference>
<proteinExistence type="predicted"/>
<protein>
    <submittedName>
        <fullName evidence="2">Uncharacterized protein</fullName>
    </submittedName>
</protein>
<accession>A0A402QCW3</accession>
<comment type="caution">
    <text evidence="2">The sequence shown here is derived from an EMBL/GenBank/DDBJ whole genome shotgun (WGS) entry which is preliminary data.</text>
</comment>
<feature type="non-terminal residue" evidence="2">
    <location>
        <position position="1"/>
    </location>
</feature>
<feature type="chain" id="PRO_5019232522" evidence="1">
    <location>
        <begin position="20"/>
        <end position="160"/>
    </location>
</feature>
<feature type="signal peptide" evidence="1">
    <location>
        <begin position="1"/>
        <end position="19"/>
    </location>
</feature>
<sequence length="160" mass="16137">NLAVAAAAIALLTSGAALADNAPTSSKTYTTPDTNLDVVLHAQYSVKAGTAATNSVFTTKLDTSTTAARPIGYFTVTGLTEGATYALTDVTATGSDSGQVATDACFLTAAGDATTACDSSNKYITNASSASPAYVQVDHKPGKATEGETFINLTMTAYTS</sequence>
<dbReference type="Proteomes" id="UP000885283">
    <property type="component" value="Unassembled WGS sequence"/>
</dbReference>
<evidence type="ECO:0000313" key="2">
    <source>
        <dbReference type="EMBL" id="MIK95380.1"/>
    </source>
</evidence>
<reference evidence="2" key="1">
    <citation type="submission" date="2018-08" db="EMBL/GenBank/DDBJ databases">
        <authorList>
            <consortium name="GenomeTrakr network: Whole genome sequencing for foodborne pathogen traceback"/>
        </authorList>
    </citation>
    <scope>NUCLEOTIDE SEQUENCE [LARGE SCALE GENOMIC DNA]</scope>
    <source>
        <strain evidence="2">FLUFL-1338</strain>
    </source>
</reference>
<organism evidence="2">
    <name type="scientific">Salmonella enterica</name>
    <name type="common">Salmonella choleraesuis</name>
    <dbReference type="NCBI Taxonomy" id="28901"/>
    <lineage>
        <taxon>Bacteria</taxon>
        <taxon>Pseudomonadati</taxon>
        <taxon>Pseudomonadota</taxon>
        <taxon>Gammaproteobacteria</taxon>
        <taxon>Enterobacterales</taxon>
        <taxon>Enterobacteriaceae</taxon>
        <taxon>Salmonella</taxon>
    </lineage>
</organism>
<gene>
    <name evidence="2" type="ORF">KO51_29015</name>
</gene>
<keyword evidence="1" id="KW-0732">Signal</keyword>
<evidence type="ECO:0000256" key="1">
    <source>
        <dbReference type="SAM" id="SignalP"/>
    </source>
</evidence>
<name>A0A402QCW3_SALER</name>